<organism evidence="2 3">
    <name type="scientific">Mytilus coruscus</name>
    <name type="common">Sea mussel</name>
    <dbReference type="NCBI Taxonomy" id="42192"/>
    <lineage>
        <taxon>Eukaryota</taxon>
        <taxon>Metazoa</taxon>
        <taxon>Spiralia</taxon>
        <taxon>Lophotrochozoa</taxon>
        <taxon>Mollusca</taxon>
        <taxon>Bivalvia</taxon>
        <taxon>Autobranchia</taxon>
        <taxon>Pteriomorphia</taxon>
        <taxon>Mytilida</taxon>
        <taxon>Mytiloidea</taxon>
        <taxon>Mytilidae</taxon>
        <taxon>Mytilinae</taxon>
        <taxon>Mytilus</taxon>
    </lineage>
</organism>
<evidence type="ECO:0000256" key="1">
    <source>
        <dbReference type="SAM" id="Coils"/>
    </source>
</evidence>
<name>A0A6J8C1B8_MYTCO</name>
<reference evidence="2 3" key="1">
    <citation type="submission" date="2020-06" db="EMBL/GenBank/DDBJ databases">
        <authorList>
            <person name="Li R."/>
            <person name="Bekaert M."/>
        </authorList>
    </citation>
    <scope>NUCLEOTIDE SEQUENCE [LARGE SCALE GENOMIC DNA]</scope>
    <source>
        <strain evidence="3">wild</strain>
    </source>
</reference>
<evidence type="ECO:0000313" key="2">
    <source>
        <dbReference type="EMBL" id="CAC5389386.1"/>
    </source>
</evidence>
<accession>A0A6J8C1B8</accession>
<dbReference type="EMBL" id="CACVKT020004335">
    <property type="protein sequence ID" value="CAC5389386.1"/>
    <property type="molecule type" value="Genomic_DNA"/>
</dbReference>
<evidence type="ECO:0000313" key="3">
    <source>
        <dbReference type="Proteomes" id="UP000507470"/>
    </source>
</evidence>
<proteinExistence type="predicted"/>
<feature type="coiled-coil region" evidence="1">
    <location>
        <begin position="134"/>
        <end position="161"/>
    </location>
</feature>
<dbReference type="AlphaFoldDB" id="A0A6J8C1B8"/>
<sequence length="292" mass="35026">MYQFTIETCNPQERSDNRFAHGCRKKISDKVRPVTDNGESNGCRKKISDRLRPVTRHNETISRIGIIAISEQNSKDFMRSLISELEQNPGINVRNKRDVVVKVIGELVFVQHPKKKKQMIYRYNIKPECKREDDNNLKAKIEDIEWEYKNMQAENAQNTERKTHNWETNRMYQLTFKTCNFQKRYDNRMSNGCSEKIFDKVRAAIECKEKTTRIGIIAISERNSEDFVRSLIFELEQNRDINVRYFKVDRHDYINKFKLHIYEIQLDIGNFDVQNLRKLHWPEEVAEYYQWD</sequence>
<dbReference type="Proteomes" id="UP000507470">
    <property type="component" value="Unassembled WGS sequence"/>
</dbReference>
<keyword evidence="1" id="KW-0175">Coiled coil</keyword>
<keyword evidence="3" id="KW-1185">Reference proteome</keyword>
<gene>
    <name evidence="2" type="ORF">MCOR_24551</name>
</gene>
<protein>
    <submittedName>
        <fullName evidence="2">Uncharacterized protein</fullName>
    </submittedName>
</protein>